<evidence type="ECO:0000313" key="2">
    <source>
        <dbReference type="Proteomes" id="UP000190890"/>
    </source>
</evidence>
<name>A0A1S8T892_9CLOT</name>
<organism evidence="1 2">
    <name type="scientific">Clostridium puniceum</name>
    <dbReference type="NCBI Taxonomy" id="29367"/>
    <lineage>
        <taxon>Bacteria</taxon>
        <taxon>Bacillati</taxon>
        <taxon>Bacillota</taxon>
        <taxon>Clostridia</taxon>
        <taxon>Eubacteriales</taxon>
        <taxon>Clostridiaceae</taxon>
        <taxon>Clostridium</taxon>
    </lineage>
</organism>
<gene>
    <name evidence="1" type="ORF">CLPUN_42040</name>
</gene>
<dbReference type="OrthoDB" id="2087832at2"/>
<reference evidence="1 2" key="1">
    <citation type="submission" date="2016-05" db="EMBL/GenBank/DDBJ databases">
        <title>Microbial solvent formation.</title>
        <authorList>
            <person name="Poehlein A."/>
            <person name="Montoya Solano J.D."/>
            <person name="Flitsch S."/>
            <person name="Krabben P."/>
            <person name="Duerre P."/>
            <person name="Daniel R."/>
        </authorList>
    </citation>
    <scope>NUCLEOTIDE SEQUENCE [LARGE SCALE GENOMIC DNA]</scope>
    <source>
        <strain evidence="1 2">DSM 2619</strain>
    </source>
</reference>
<accession>A0A1S8T892</accession>
<comment type="caution">
    <text evidence="1">The sequence shown here is derived from an EMBL/GenBank/DDBJ whole genome shotgun (WGS) entry which is preliminary data.</text>
</comment>
<dbReference type="Proteomes" id="UP000190890">
    <property type="component" value="Unassembled WGS sequence"/>
</dbReference>
<proteinExistence type="predicted"/>
<dbReference type="AlphaFoldDB" id="A0A1S8T892"/>
<keyword evidence="2" id="KW-1185">Reference proteome</keyword>
<protein>
    <submittedName>
        <fullName evidence="1">Uncharacterized protein</fullName>
    </submittedName>
</protein>
<dbReference type="EMBL" id="LZZM01000206">
    <property type="protein sequence ID" value="OOM73966.1"/>
    <property type="molecule type" value="Genomic_DNA"/>
</dbReference>
<evidence type="ECO:0000313" key="1">
    <source>
        <dbReference type="EMBL" id="OOM73966.1"/>
    </source>
</evidence>
<dbReference type="RefSeq" id="WP_077849156.1">
    <property type="nucleotide sequence ID" value="NZ_LZZM01000206.1"/>
</dbReference>
<dbReference type="STRING" id="29367.CLPUN_42040"/>
<sequence length="87" mass="9841">MVNSFNSTLKQGESARELVDAEIIDSDSIPKLKHKWEKTNLVTLRNRNGSYDAMKCSCCGITGKRYGIGGRVLKDSKYKAKKYDYCN</sequence>